<keyword evidence="3" id="KW-1185">Reference proteome</keyword>
<proteinExistence type="predicted"/>
<dbReference type="AlphaFoldDB" id="A0AAV5MDN7"/>
<feature type="compositionally biased region" description="Polar residues" evidence="1">
    <location>
        <begin position="48"/>
        <end position="64"/>
    </location>
</feature>
<organism evidence="2 3">
    <name type="scientific">Rubroshorea leprosula</name>
    <dbReference type="NCBI Taxonomy" id="152421"/>
    <lineage>
        <taxon>Eukaryota</taxon>
        <taxon>Viridiplantae</taxon>
        <taxon>Streptophyta</taxon>
        <taxon>Embryophyta</taxon>
        <taxon>Tracheophyta</taxon>
        <taxon>Spermatophyta</taxon>
        <taxon>Magnoliopsida</taxon>
        <taxon>eudicotyledons</taxon>
        <taxon>Gunneridae</taxon>
        <taxon>Pentapetalae</taxon>
        <taxon>rosids</taxon>
        <taxon>malvids</taxon>
        <taxon>Malvales</taxon>
        <taxon>Dipterocarpaceae</taxon>
        <taxon>Rubroshorea</taxon>
    </lineage>
</organism>
<gene>
    <name evidence="2" type="ORF">SLEP1_g54792</name>
</gene>
<sequence length="71" mass="7483">MGKVNPPNNLPPLIPPQLTPQLTPQLPPQVLTMFPPVDHAEGGDENQPHASAHNSTSTANQDVVTAQLAAM</sequence>
<dbReference type="Proteomes" id="UP001054252">
    <property type="component" value="Unassembled WGS sequence"/>
</dbReference>
<evidence type="ECO:0000256" key="1">
    <source>
        <dbReference type="SAM" id="MobiDB-lite"/>
    </source>
</evidence>
<evidence type="ECO:0000313" key="2">
    <source>
        <dbReference type="EMBL" id="GKV47941.1"/>
    </source>
</evidence>
<reference evidence="2 3" key="1">
    <citation type="journal article" date="2021" name="Commun. Biol.">
        <title>The genome of Shorea leprosula (Dipterocarpaceae) highlights the ecological relevance of drought in aseasonal tropical rainforests.</title>
        <authorList>
            <person name="Ng K.K.S."/>
            <person name="Kobayashi M.J."/>
            <person name="Fawcett J.A."/>
            <person name="Hatakeyama M."/>
            <person name="Paape T."/>
            <person name="Ng C.H."/>
            <person name="Ang C.C."/>
            <person name="Tnah L.H."/>
            <person name="Lee C.T."/>
            <person name="Nishiyama T."/>
            <person name="Sese J."/>
            <person name="O'Brien M.J."/>
            <person name="Copetti D."/>
            <person name="Mohd Noor M.I."/>
            <person name="Ong R.C."/>
            <person name="Putra M."/>
            <person name="Sireger I.Z."/>
            <person name="Indrioko S."/>
            <person name="Kosugi Y."/>
            <person name="Izuno A."/>
            <person name="Isagi Y."/>
            <person name="Lee S.L."/>
            <person name="Shimizu K.K."/>
        </authorList>
    </citation>
    <scope>NUCLEOTIDE SEQUENCE [LARGE SCALE GENOMIC DNA]</scope>
    <source>
        <strain evidence="2">214</strain>
    </source>
</reference>
<feature type="compositionally biased region" description="Low complexity" evidence="1">
    <location>
        <begin position="19"/>
        <end position="32"/>
    </location>
</feature>
<feature type="region of interest" description="Disordered" evidence="1">
    <location>
        <begin position="1"/>
        <end position="71"/>
    </location>
</feature>
<accession>A0AAV5MDN7</accession>
<comment type="caution">
    <text evidence="2">The sequence shown here is derived from an EMBL/GenBank/DDBJ whole genome shotgun (WGS) entry which is preliminary data.</text>
</comment>
<name>A0AAV5MDN7_9ROSI</name>
<protein>
    <submittedName>
        <fullName evidence="2">Uncharacterized protein</fullName>
    </submittedName>
</protein>
<dbReference type="EMBL" id="BPVZ01000241">
    <property type="protein sequence ID" value="GKV47941.1"/>
    <property type="molecule type" value="Genomic_DNA"/>
</dbReference>
<feature type="compositionally biased region" description="Pro residues" evidence="1">
    <location>
        <begin position="8"/>
        <end position="18"/>
    </location>
</feature>
<evidence type="ECO:0000313" key="3">
    <source>
        <dbReference type="Proteomes" id="UP001054252"/>
    </source>
</evidence>